<feature type="non-terminal residue" evidence="2">
    <location>
        <position position="61"/>
    </location>
</feature>
<accession>A0A0B7C2Q3</accession>
<organism evidence="2">
    <name type="scientific">Arion vulgaris</name>
    <dbReference type="NCBI Taxonomy" id="1028688"/>
    <lineage>
        <taxon>Eukaryota</taxon>
        <taxon>Metazoa</taxon>
        <taxon>Spiralia</taxon>
        <taxon>Lophotrochozoa</taxon>
        <taxon>Mollusca</taxon>
        <taxon>Gastropoda</taxon>
        <taxon>Heterobranchia</taxon>
        <taxon>Euthyneura</taxon>
        <taxon>Panpulmonata</taxon>
        <taxon>Eupulmonata</taxon>
        <taxon>Stylommatophora</taxon>
        <taxon>Helicina</taxon>
        <taxon>Arionoidea</taxon>
        <taxon>Arionidae</taxon>
        <taxon>Arion</taxon>
    </lineage>
</organism>
<feature type="region of interest" description="Disordered" evidence="1">
    <location>
        <begin position="1"/>
        <end position="61"/>
    </location>
</feature>
<gene>
    <name evidence="2" type="primary">ORF221333</name>
</gene>
<proteinExistence type="predicted"/>
<protein>
    <submittedName>
        <fullName evidence="2">Uncharacterized protein</fullName>
    </submittedName>
</protein>
<reference evidence="2" key="1">
    <citation type="submission" date="2014-12" db="EMBL/GenBank/DDBJ databases">
        <title>Insight into the proteome of Arion vulgaris.</title>
        <authorList>
            <person name="Aradska J."/>
            <person name="Bulat T."/>
            <person name="Smidak R."/>
            <person name="Sarate P."/>
            <person name="Gangsoo J."/>
            <person name="Sialana F."/>
            <person name="Bilban M."/>
            <person name="Lubec G."/>
        </authorList>
    </citation>
    <scope>NUCLEOTIDE SEQUENCE</scope>
    <source>
        <tissue evidence="2">Skin</tissue>
    </source>
</reference>
<feature type="compositionally biased region" description="Polar residues" evidence="1">
    <location>
        <begin position="1"/>
        <end position="13"/>
    </location>
</feature>
<evidence type="ECO:0000313" key="2">
    <source>
        <dbReference type="EMBL" id="CEK99473.1"/>
    </source>
</evidence>
<dbReference type="AlphaFoldDB" id="A0A0B7C2Q3"/>
<dbReference type="EMBL" id="HACG01052602">
    <property type="protein sequence ID" value="CEK99473.1"/>
    <property type="molecule type" value="Transcribed_RNA"/>
</dbReference>
<name>A0A0B7C2Q3_9EUPU</name>
<sequence length="61" mass="6676">MFSKSNAQKNASPKNKEAKTDESTPMEESVQPVQEPTPMDESVKSEEPAVPTEASDKAREP</sequence>
<evidence type="ECO:0000256" key="1">
    <source>
        <dbReference type="SAM" id="MobiDB-lite"/>
    </source>
</evidence>